<sequence>MAIYWIISYTILVFCVFELAAINQLREVKTRSMVNYLFFIFTVLLICFAGMRGPGSGIDDWQYLGFFHDLANQVHISDFSTVAQIYRYENFFTLLAGLLSLFTKESYYFLLFVAIVAVSTNAWCYKKYSPLILCSLCLYSTHLFINKDMNQIRFGLCSAFAIASILLAVNRKFIWSAVMLVLSTQSHSTGYALVMVIPFLFLPQRKYWPLLMVFLAIPLGFIGGKKLFLDSLGIVPVVGDRATSYVGTTFDNNSPVISLANLKNIAFIVFFMVVYWGKNAIQKEDRLPYLLLIAYAIGAAVRMVFSDFAILGGRVGNLFLHAEPLLLALLMMRIRNLALNVALLSGMATYYLAYNTILSPQSVTGWSLAAVYRLF</sequence>
<feature type="transmembrane region" description="Helical" evidence="1">
    <location>
        <begin position="107"/>
        <end position="125"/>
    </location>
</feature>
<keyword evidence="1" id="KW-0472">Membrane</keyword>
<evidence type="ECO:0000313" key="2">
    <source>
        <dbReference type="EMBL" id="CUU24620.1"/>
    </source>
</evidence>
<dbReference type="InterPro" id="IPR049458">
    <property type="entry name" value="EpsG-like"/>
</dbReference>
<keyword evidence="1" id="KW-0812">Transmembrane</keyword>
<reference evidence="3" key="1">
    <citation type="submission" date="2015-11" db="EMBL/GenBank/DDBJ databases">
        <authorList>
            <person name="Blom J."/>
        </authorList>
    </citation>
    <scope>NUCLEOTIDE SEQUENCE [LARGE SCALE GENOMIC DNA]</scope>
</reference>
<feature type="transmembrane region" description="Helical" evidence="1">
    <location>
        <begin position="256"/>
        <end position="275"/>
    </location>
</feature>
<keyword evidence="3" id="KW-1185">Reference proteome</keyword>
<dbReference type="PATRIC" id="fig|1619313.3.peg.2482"/>
<feature type="transmembrane region" description="Helical" evidence="1">
    <location>
        <begin position="207"/>
        <end position="224"/>
    </location>
</feature>
<gene>
    <name evidence="2" type="primary">amsC</name>
    <name evidence="2" type="ORF">EM595_2387</name>
</gene>
<feature type="transmembrane region" description="Helical" evidence="1">
    <location>
        <begin position="175"/>
        <end position="200"/>
    </location>
</feature>
<keyword evidence="1" id="KW-1133">Transmembrane helix</keyword>
<feature type="transmembrane region" description="Helical" evidence="1">
    <location>
        <begin position="287"/>
        <end position="305"/>
    </location>
</feature>
<dbReference type="KEGG" id="ege:EM595_2387"/>
<evidence type="ECO:0000256" key="1">
    <source>
        <dbReference type="SAM" id="Phobius"/>
    </source>
</evidence>
<feature type="transmembrane region" description="Helical" evidence="1">
    <location>
        <begin position="34"/>
        <end position="51"/>
    </location>
</feature>
<name>A0A0U5LQE6_9GAMM</name>
<proteinExistence type="predicted"/>
<organism evidence="2 3">
    <name type="scientific">Duffyella gerundensis</name>
    <dbReference type="NCBI Taxonomy" id="1619313"/>
    <lineage>
        <taxon>Bacteria</taxon>
        <taxon>Pseudomonadati</taxon>
        <taxon>Pseudomonadota</taxon>
        <taxon>Gammaproteobacteria</taxon>
        <taxon>Enterobacterales</taxon>
        <taxon>Erwiniaceae</taxon>
        <taxon>Duffyella</taxon>
    </lineage>
</organism>
<dbReference type="AlphaFoldDB" id="A0A0U5LQE6"/>
<feature type="transmembrane region" description="Helical" evidence="1">
    <location>
        <begin position="152"/>
        <end position="169"/>
    </location>
</feature>
<dbReference type="STRING" id="1619313.EM595_2387"/>
<feature type="transmembrane region" description="Helical" evidence="1">
    <location>
        <begin position="311"/>
        <end position="330"/>
    </location>
</feature>
<dbReference type="RefSeq" id="WP_067432089.1">
    <property type="nucleotide sequence ID" value="NZ_LN907827.1"/>
</dbReference>
<dbReference type="OrthoDB" id="6521070at2"/>
<protein>
    <submittedName>
        <fullName evidence="2">Amylovoran biosynthesis protein AmsC</fullName>
    </submittedName>
</protein>
<dbReference type="Proteomes" id="UP000059419">
    <property type="component" value="Chromosome 1"/>
</dbReference>
<feature type="transmembrane region" description="Helical" evidence="1">
    <location>
        <begin position="337"/>
        <end position="354"/>
    </location>
</feature>
<dbReference type="Pfam" id="PF14897">
    <property type="entry name" value="EpsG"/>
    <property type="match status" value="1"/>
</dbReference>
<dbReference type="EMBL" id="LN907827">
    <property type="protein sequence ID" value="CUU24620.1"/>
    <property type="molecule type" value="Genomic_DNA"/>
</dbReference>
<feature type="transmembrane region" description="Helical" evidence="1">
    <location>
        <begin position="6"/>
        <end position="22"/>
    </location>
</feature>
<accession>A0A0U5LQE6</accession>
<evidence type="ECO:0000313" key="3">
    <source>
        <dbReference type="Proteomes" id="UP000059419"/>
    </source>
</evidence>